<keyword evidence="2" id="KW-1185">Reference proteome</keyword>
<comment type="caution">
    <text evidence="1">The sequence shown here is derived from an EMBL/GenBank/DDBJ whole genome shotgun (WGS) entry which is preliminary data.</text>
</comment>
<name>A0AA38IEB6_9CUCU</name>
<proteinExistence type="predicted"/>
<organism evidence="1 2">
    <name type="scientific">Zophobas morio</name>
    <dbReference type="NCBI Taxonomy" id="2755281"/>
    <lineage>
        <taxon>Eukaryota</taxon>
        <taxon>Metazoa</taxon>
        <taxon>Ecdysozoa</taxon>
        <taxon>Arthropoda</taxon>
        <taxon>Hexapoda</taxon>
        <taxon>Insecta</taxon>
        <taxon>Pterygota</taxon>
        <taxon>Neoptera</taxon>
        <taxon>Endopterygota</taxon>
        <taxon>Coleoptera</taxon>
        <taxon>Polyphaga</taxon>
        <taxon>Cucujiformia</taxon>
        <taxon>Tenebrionidae</taxon>
        <taxon>Zophobas</taxon>
    </lineage>
</organism>
<evidence type="ECO:0000313" key="1">
    <source>
        <dbReference type="EMBL" id="KAJ3652452.1"/>
    </source>
</evidence>
<dbReference type="Proteomes" id="UP001168821">
    <property type="component" value="Unassembled WGS sequence"/>
</dbReference>
<evidence type="ECO:0000313" key="2">
    <source>
        <dbReference type="Proteomes" id="UP001168821"/>
    </source>
</evidence>
<protein>
    <submittedName>
        <fullName evidence="1">Uncharacterized protein</fullName>
    </submittedName>
</protein>
<dbReference type="AlphaFoldDB" id="A0AA38IEB6"/>
<accession>A0AA38IEB6</accession>
<sequence>MQIHKLLRRRDVKFKVTAVTGAQQKYPWGVLAQAEFGATGRGCSPPSTVILSIAKPTQTARYTCLGRTCRPKLGRSWVSAKNRSRQRYNVTIAPEYIQTCTLCAGDAIDLASSTRNRTSLLPCFLYYSTSIPF</sequence>
<gene>
    <name evidence="1" type="ORF">Zmor_018413</name>
</gene>
<dbReference type="EMBL" id="JALNTZ010000005">
    <property type="protein sequence ID" value="KAJ3652452.1"/>
    <property type="molecule type" value="Genomic_DNA"/>
</dbReference>
<reference evidence="1" key="1">
    <citation type="journal article" date="2023" name="G3 (Bethesda)">
        <title>Whole genome assemblies of Zophobas morio and Tenebrio molitor.</title>
        <authorList>
            <person name="Kaur S."/>
            <person name="Stinson S.A."/>
            <person name="diCenzo G.C."/>
        </authorList>
    </citation>
    <scope>NUCLEOTIDE SEQUENCE</scope>
    <source>
        <strain evidence="1">QUZm001</strain>
    </source>
</reference>